<dbReference type="EMBL" id="KZ302110">
    <property type="protein sequence ID" value="PFH47459.1"/>
    <property type="molecule type" value="Genomic_DNA"/>
</dbReference>
<proteinExistence type="predicted"/>
<evidence type="ECO:0000259" key="3">
    <source>
        <dbReference type="Pfam" id="PF04982"/>
    </source>
</evidence>
<feature type="transmembrane region" description="Helical" evidence="2">
    <location>
        <begin position="170"/>
        <end position="192"/>
    </location>
</feature>
<name>A0A2A9NA08_9AGAR</name>
<feature type="transmembrane region" description="Helical" evidence="2">
    <location>
        <begin position="128"/>
        <end position="150"/>
    </location>
</feature>
<evidence type="ECO:0000313" key="5">
    <source>
        <dbReference type="Proteomes" id="UP000242287"/>
    </source>
</evidence>
<keyword evidence="2" id="KW-0472">Membrane</keyword>
<reference evidence="4 5" key="1">
    <citation type="submission" date="2014-02" db="EMBL/GenBank/DDBJ databases">
        <title>Transposable element dynamics among asymbiotic and ectomycorrhizal Amanita fungi.</title>
        <authorList>
            <consortium name="DOE Joint Genome Institute"/>
            <person name="Hess J."/>
            <person name="Skrede I."/>
            <person name="Wolfe B."/>
            <person name="LaButti K."/>
            <person name="Ohm R.A."/>
            <person name="Grigoriev I.V."/>
            <person name="Pringle A."/>
        </authorList>
    </citation>
    <scope>NUCLEOTIDE SEQUENCE [LARGE SCALE GENOMIC DNA]</scope>
    <source>
        <strain evidence="4 5">SKay4041</strain>
    </source>
</reference>
<feature type="transmembrane region" description="Helical" evidence="2">
    <location>
        <begin position="99"/>
        <end position="119"/>
    </location>
</feature>
<gene>
    <name evidence="4" type="ORF">AMATHDRAFT_6716</name>
</gene>
<feature type="domain" description="HPP transmembrane region" evidence="3">
    <location>
        <begin position="40"/>
        <end position="200"/>
    </location>
</feature>
<dbReference type="STRING" id="703135.A0A2A9NA08"/>
<keyword evidence="5" id="KW-1185">Reference proteome</keyword>
<protein>
    <recommendedName>
        <fullName evidence="3">HPP transmembrane region domain-containing protein</fullName>
    </recommendedName>
</protein>
<dbReference type="PANTHER" id="PTHR33741:SF5">
    <property type="entry name" value="TRANSMEMBRANE PROTEIN DDB_G0269096-RELATED"/>
    <property type="match status" value="1"/>
</dbReference>
<dbReference type="OrthoDB" id="2016548at2759"/>
<organism evidence="4 5">
    <name type="scientific">Amanita thiersii Skay4041</name>
    <dbReference type="NCBI Taxonomy" id="703135"/>
    <lineage>
        <taxon>Eukaryota</taxon>
        <taxon>Fungi</taxon>
        <taxon>Dikarya</taxon>
        <taxon>Basidiomycota</taxon>
        <taxon>Agaricomycotina</taxon>
        <taxon>Agaricomycetes</taxon>
        <taxon>Agaricomycetidae</taxon>
        <taxon>Agaricales</taxon>
        <taxon>Pluteineae</taxon>
        <taxon>Amanitaceae</taxon>
        <taxon>Amanita</taxon>
    </lineage>
</organism>
<evidence type="ECO:0000313" key="4">
    <source>
        <dbReference type="EMBL" id="PFH47459.1"/>
    </source>
</evidence>
<keyword evidence="2" id="KW-0812">Transmembrane</keyword>
<dbReference type="InterPro" id="IPR058581">
    <property type="entry name" value="TM_HPP"/>
</dbReference>
<keyword evidence="2" id="KW-1133">Transmembrane helix</keyword>
<evidence type="ECO:0000256" key="1">
    <source>
        <dbReference type="SAM" id="MobiDB-lite"/>
    </source>
</evidence>
<accession>A0A2A9NA08</accession>
<feature type="region of interest" description="Disordered" evidence="1">
    <location>
        <begin position="213"/>
        <end position="241"/>
    </location>
</feature>
<feature type="transmembrane region" description="Helical" evidence="2">
    <location>
        <begin position="70"/>
        <end position="87"/>
    </location>
</feature>
<dbReference type="InterPro" id="IPR007065">
    <property type="entry name" value="HPP"/>
</dbReference>
<dbReference type="Proteomes" id="UP000242287">
    <property type="component" value="Unassembled WGS sequence"/>
</dbReference>
<evidence type="ECO:0000256" key="2">
    <source>
        <dbReference type="SAM" id="Phobius"/>
    </source>
</evidence>
<sequence length="268" mass="29618">MTITLPRTPAAFRVSRWPSWLSRWVGYRATPQAKIPMYIALVYAFIGVFGALSVLQALFGRVEQLMHFHVPPIVYSYGSVVLIAYVVPESPMGQPRALVGGHFIGALIGVCITKLFLLLPTESRFDELLWLVGSLCCGLSIVLMQMTRTVHPPAGATAVLASVNVEIREMGWFLLPVVLISSLIILVLALIINNIQRQYPIFWIRPEEQKETKTDDIESADVNAQDDASSSGSQTAVEVEVRSWSQSEATLTIYEAQKSANDKAINNV</sequence>
<dbReference type="AlphaFoldDB" id="A0A2A9NA08"/>
<feature type="transmembrane region" description="Helical" evidence="2">
    <location>
        <begin position="35"/>
        <end position="58"/>
    </location>
</feature>
<dbReference type="PANTHER" id="PTHR33741">
    <property type="entry name" value="TRANSMEMBRANE PROTEIN DDB_G0269096-RELATED"/>
    <property type="match status" value="1"/>
</dbReference>
<dbReference type="Pfam" id="PF04982">
    <property type="entry name" value="TM_HPP"/>
    <property type="match status" value="1"/>
</dbReference>
<feature type="compositionally biased region" description="Polar residues" evidence="1">
    <location>
        <begin position="226"/>
        <end position="236"/>
    </location>
</feature>